<evidence type="ECO:0000313" key="5">
    <source>
        <dbReference type="Proteomes" id="UP000663877"/>
    </source>
</evidence>
<feature type="chain" id="PRO_5036409226" evidence="1">
    <location>
        <begin position="16"/>
        <end position="295"/>
    </location>
</feature>
<dbReference type="AlphaFoldDB" id="A0A813R0Y8"/>
<dbReference type="Proteomes" id="UP000663832">
    <property type="component" value="Unassembled WGS sequence"/>
</dbReference>
<evidence type="ECO:0000313" key="4">
    <source>
        <dbReference type="Proteomes" id="UP000663832"/>
    </source>
</evidence>
<dbReference type="OrthoDB" id="9975083at2759"/>
<proteinExistence type="predicted"/>
<name>A0A813R0Y8_9BILA</name>
<comment type="caution">
    <text evidence="2">The sequence shown here is derived from an EMBL/GenBank/DDBJ whole genome shotgun (WGS) entry which is preliminary data.</text>
</comment>
<feature type="signal peptide" evidence="1">
    <location>
        <begin position="1"/>
        <end position="15"/>
    </location>
</feature>
<evidence type="ECO:0000313" key="2">
    <source>
        <dbReference type="EMBL" id="CAF0775921.1"/>
    </source>
</evidence>
<sequence>MLFLFLVLYLRTSYALLLTTDNRISTRNITCKHDLASTTTIYVQNCEACLITLRNYPIETTLSLTGSGLAGFSYTCLQVNQVEMYHENLVRECHYFPRNTLSGYDDFCIASPYTFVRGSYRACICTTNTCNFNYTQCMRETNRFPYEKKTLFTNTIMELTNRLKCYQPYEDYREQSYSNLIPLCSDDDDICKNYLFNQGVLCAISVDRTNKIIRQTLIPSIYSAYLIKYKTRFCKTYTDNSKYIIFSQCELEETVCMCTYDECNKDFETCRTNEGIRNNDYLVLLLLVFLLNICI</sequence>
<keyword evidence="1" id="KW-0732">Signal</keyword>
<dbReference type="EMBL" id="CAJNOI010000009">
    <property type="protein sequence ID" value="CAF0775921.1"/>
    <property type="molecule type" value="Genomic_DNA"/>
</dbReference>
<gene>
    <name evidence="2" type="ORF">BJG266_LOCUS3841</name>
    <name evidence="3" type="ORF">QVE165_LOCUS9786</name>
</gene>
<protein>
    <submittedName>
        <fullName evidence="2">Uncharacterized protein</fullName>
    </submittedName>
</protein>
<dbReference type="Proteomes" id="UP000663877">
    <property type="component" value="Unassembled WGS sequence"/>
</dbReference>
<keyword evidence="4" id="KW-1185">Reference proteome</keyword>
<evidence type="ECO:0000313" key="3">
    <source>
        <dbReference type="EMBL" id="CAF0906896.1"/>
    </source>
</evidence>
<organism evidence="2 5">
    <name type="scientific">Adineta steineri</name>
    <dbReference type="NCBI Taxonomy" id="433720"/>
    <lineage>
        <taxon>Eukaryota</taxon>
        <taxon>Metazoa</taxon>
        <taxon>Spiralia</taxon>
        <taxon>Gnathifera</taxon>
        <taxon>Rotifera</taxon>
        <taxon>Eurotatoria</taxon>
        <taxon>Bdelloidea</taxon>
        <taxon>Adinetida</taxon>
        <taxon>Adinetidae</taxon>
        <taxon>Adineta</taxon>
    </lineage>
</organism>
<evidence type="ECO:0000256" key="1">
    <source>
        <dbReference type="SAM" id="SignalP"/>
    </source>
</evidence>
<accession>A0A813R0Y8</accession>
<dbReference type="EMBL" id="CAJNOM010000045">
    <property type="protein sequence ID" value="CAF0906896.1"/>
    <property type="molecule type" value="Genomic_DNA"/>
</dbReference>
<reference evidence="2" key="1">
    <citation type="submission" date="2021-02" db="EMBL/GenBank/DDBJ databases">
        <authorList>
            <person name="Nowell W R."/>
        </authorList>
    </citation>
    <scope>NUCLEOTIDE SEQUENCE</scope>
</reference>